<feature type="signal peptide" evidence="7">
    <location>
        <begin position="1"/>
        <end position="33"/>
    </location>
</feature>
<dbReference type="PANTHER" id="PTHR13887">
    <property type="entry name" value="GLUTATHIONE S-TRANSFERASE KAPPA"/>
    <property type="match status" value="1"/>
</dbReference>
<dbReference type="Gene3D" id="3.40.30.10">
    <property type="entry name" value="Glutaredoxin"/>
    <property type="match status" value="1"/>
</dbReference>
<keyword evidence="2 7" id="KW-0732">Signal</keyword>
<keyword evidence="5" id="KW-0676">Redox-active center</keyword>
<proteinExistence type="inferred from homology"/>
<protein>
    <submittedName>
        <fullName evidence="9">Disulfide bond formation protein DsbA</fullName>
    </submittedName>
</protein>
<reference evidence="9" key="1">
    <citation type="journal article" date="2020" name="mSystems">
        <title>Genome- and Community-Level Interaction Insights into Carbon Utilization and Element Cycling Functions of Hydrothermarchaeota in Hydrothermal Sediment.</title>
        <authorList>
            <person name="Zhou Z."/>
            <person name="Liu Y."/>
            <person name="Xu W."/>
            <person name="Pan J."/>
            <person name="Luo Z.H."/>
            <person name="Li M."/>
        </authorList>
    </citation>
    <scope>NUCLEOTIDE SEQUENCE [LARGE SCALE GENOMIC DNA]</scope>
    <source>
        <strain evidence="9">HyVt-443</strain>
    </source>
</reference>
<evidence type="ECO:0000256" key="2">
    <source>
        <dbReference type="ARBA" id="ARBA00022729"/>
    </source>
</evidence>
<keyword evidence="4" id="KW-1015">Disulfide bond</keyword>
<dbReference type="GO" id="GO:0016491">
    <property type="term" value="F:oxidoreductase activity"/>
    <property type="evidence" value="ECO:0007669"/>
    <property type="project" value="UniProtKB-KW"/>
</dbReference>
<feature type="region of interest" description="Disordered" evidence="6">
    <location>
        <begin position="80"/>
        <end position="100"/>
    </location>
</feature>
<sequence length="277" mass="30665">MRFRIEMKRPFRLLRQTLPALLLLAMAPWPAMAETDSEAIAREVRQEMQRLIEQEGILDAAIERGIERFIRKQRALAEARKGKGHARNMRPVSPARDHINGNPDAPITLVEYSDFECPFCKRFHPTVKKVIENNDGRVNWVYRHFPLAFHNPGAQKQAEASECAAELGGNDAFWRYSDLIFSRTRSNGNGFPIDGLVPLAGEIGLDRDAFRSCLDSGRMTARVKADYEDGVKAGITGTPGVILLNHETGAVLPLAGAVPAQRLQAAIDRVAASPAGE</sequence>
<dbReference type="SUPFAM" id="SSF52833">
    <property type="entry name" value="Thioredoxin-like"/>
    <property type="match status" value="1"/>
</dbReference>
<comment type="similarity">
    <text evidence="1">Belongs to the thioredoxin family. DsbA subfamily.</text>
</comment>
<dbReference type="InterPro" id="IPR012336">
    <property type="entry name" value="Thioredoxin-like_fold"/>
</dbReference>
<feature type="domain" description="Thioredoxin-like fold" evidence="8">
    <location>
        <begin position="97"/>
        <end position="267"/>
    </location>
</feature>
<evidence type="ECO:0000256" key="7">
    <source>
        <dbReference type="SAM" id="SignalP"/>
    </source>
</evidence>
<comment type="caution">
    <text evidence="9">The sequence shown here is derived from an EMBL/GenBank/DDBJ whole genome shotgun (WGS) entry which is preliminary data.</text>
</comment>
<dbReference type="InterPro" id="IPR036249">
    <property type="entry name" value="Thioredoxin-like_sf"/>
</dbReference>
<keyword evidence="3" id="KW-0560">Oxidoreductase</keyword>
<gene>
    <name evidence="9" type="ORF">ENI96_14865</name>
</gene>
<dbReference type="Pfam" id="PF13462">
    <property type="entry name" value="Thioredoxin_4"/>
    <property type="match status" value="1"/>
</dbReference>
<evidence type="ECO:0000256" key="5">
    <source>
        <dbReference type="ARBA" id="ARBA00023284"/>
    </source>
</evidence>
<dbReference type="PANTHER" id="PTHR13887:SF14">
    <property type="entry name" value="DISULFIDE BOND FORMATION PROTEIN D"/>
    <property type="match status" value="1"/>
</dbReference>
<evidence type="ECO:0000256" key="4">
    <source>
        <dbReference type="ARBA" id="ARBA00023157"/>
    </source>
</evidence>
<feature type="chain" id="PRO_5033040655" evidence="7">
    <location>
        <begin position="34"/>
        <end position="277"/>
    </location>
</feature>
<name>A0A831WBW7_9GAMM</name>
<dbReference type="EMBL" id="DRKP01000188">
    <property type="protein sequence ID" value="HEB97702.1"/>
    <property type="molecule type" value="Genomic_DNA"/>
</dbReference>
<evidence type="ECO:0000259" key="8">
    <source>
        <dbReference type="Pfam" id="PF13462"/>
    </source>
</evidence>
<evidence type="ECO:0000256" key="1">
    <source>
        <dbReference type="ARBA" id="ARBA00005791"/>
    </source>
</evidence>
<accession>A0A831WBW7</accession>
<evidence type="ECO:0000256" key="6">
    <source>
        <dbReference type="SAM" id="MobiDB-lite"/>
    </source>
</evidence>
<evidence type="ECO:0000313" key="9">
    <source>
        <dbReference type="EMBL" id="HEB97702.1"/>
    </source>
</evidence>
<dbReference type="AlphaFoldDB" id="A0A831WBW7"/>
<evidence type="ECO:0000256" key="3">
    <source>
        <dbReference type="ARBA" id="ARBA00023002"/>
    </source>
</evidence>
<dbReference type="Proteomes" id="UP000886251">
    <property type="component" value="Unassembled WGS sequence"/>
</dbReference>
<organism evidence="9">
    <name type="scientific">Sedimenticola thiotaurini</name>
    <dbReference type="NCBI Taxonomy" id="1543721"/>
    <lineage>
        <taxon>Bacteria</taxon>
        <taxon>Pseudomonadati</taxon>
        <taxon>Pseudomonadota</taxon>
        <taxon>Gammaproteobacteria</taxon>
        <taxon>Chromatiales</taxon>
        <taxon>Sedimenticolaceae</taxon>
        <taxon>Sedimenticola</taxon>
    </lineage>
</organism>